<evidence type="ECO:0000313" key="4">
    <source>
        <dbReference type="EMBL" id="AIA85000.1"/>
    </source>
</evidence>
<evidence type="ECO:0000256" key="1">
    <source>
        <dbReference type="ARBA" id="ARBA00024201"/>
    </source>
</evidence>
<evidence type="ECO:0000259" key="3">
    <source>
        <dbReference type="Pfam" id="PF11806"/>
    </source>
</evidence>
<dbReference type="GO" id="GO:0005737">
    <property type="term" value="C:cytoplasm"/>
    <property type="evidence" value="ECO:0007669"/>
    <property type="project" value="InterPro"/>
</dbReference>
<dbReference type="EMBL" id="KF117742">
    <property type="protein sequence ID" value="AIA85000.1"/>
    <property type="molecule type" value="Genomic_DNA"/>
</dbReference>
<dbReference type="GO" id="GO:0008849">
    <property type="term" value="F:enterochelin esterase activity"/>
    <property type="evidence" value="ECO:0007669"/>
    <property type="project" value="InterPro"/>
</dbReference>
<accession>A0A060BW26</accession>
<name>A0A060BW26_9BURK</name>
<evidence type="ECO:0000256" key="2">
    <source>
        <dbReference type="SAM" id="MobiDB-lite"/>
    </source>
</evidence>
<comment type="similarity">
    <text evidence="1">Belongs to the Fes family.</text>
</comment>
<dbReference type="Pfam" id="PF11806">
    <property type="entry name" value="Enterochelin_N"/>
    <property type="match status" value="1"/>
</dbReference>
<feature type="non-terminal residue" evidence="4">
    <location>
        <position position="148"/>
    </location>
</feature>
<dbReference type="GO" id="GO:0006826">
    <property type="term" value="P:iron ion transport"/>
    <property type="evidence" value="ECO:0007669"/>
    <property type="project" value="InterPro"/>
</dbReference>
<protein>
    <submittedName>
        <fullName evidence="4">DUF3327</fullName>
    </submittedName>
</protein>
<sequence>MPPRSNTAEVERVLSPRVSALTDALGRDEDALERFWAEVASQTTPLVEPDGDGTNIVTFVWRGTAQTESVVALVNKLFSKSDLTSAQMERVEGTDLWHLSYRLPSTWRGSYHLRVTSTDGSVVTRDDPFNPPRHGSTAGARQVGRSGV</sequence>
<dbReference type="AlphaFoldDB" id="A0A060BW26"/>
<organism evidence="4">
    <name type="scientific">uncultured Delftia sp</name>
    <dbReference type="NCBI Taxonomy" id="191464"/>
    <lineage>
        <taxon>Bacteria</taxon>
        <taxon>Pseudomonadati</taxon>
        <taxon>Pseudomonadota</taxon>
        <taxon>Betaproteobacteria</taxon>
        <taxon>Burkholderiales</taxon>
        <taxon>Comamonadaceae</taxon>
        <taxon>Delftia</taxon>
        <taxon>environmental samples</taxon>
    </lineage>
</organism>
<dbReference type="SUPFAM" id="SSF81296">
    <property type="entry name" value="E set domains"/>
    <property type="match status" value="1"/>
</dbReference>
<reference evidence="4" key="1">
    <citation type="journal article" date="2013" name="Environ. Microbiol.">
        <title>Seasonally variable intestinal metagenomes of the red palm weevil (Rhynchophorus ferrugineus).</title>
        <authorList>
            <person name="Jia S."/>
            <person name="Zhang X."/>
            <person name="Zhang G."/>
            <person name="Yin A."/>
            <person name="Zhang S."/>
            <person name="Li F."/>
            <person name="Wang L."/>
            <person name="Zhao D."/>
            <person name="Yun Q."/>
            <person name="Tala"/>
            <person name="Wang J."/>
            <person name="Sun G."/>
            <person name="Baabdullah M."/>
            <person name="Yu X."/>
            <person name="Hu S."/>
            <person name="Al-Mssallem I.S."/>
            <person name="Yu J."/>
        </authorList>
    </citation>
    <scope>NUCLEOTIDE SEQUENCE</scope>
</reference>
<proteinExistence type="inferred from homology"/>
<feature type="domain" description="Enterochelin esterase N-terminal" evidence="3">
    <location>
        <begin position="57"/>
        <end position="114"/>
    </location>
</feature>
<dbReference type="InterPro" id="IPR013783">
    <property type="entry name" value="Ig-like_fold"/>
</dbReference>
<dbReference type="InterPro" id="IPR014756">
    <property type="entry name" value="Ig_E-set"/>
</dbReference>
<dbReference type="GO" id="GO:0005506">
    <property type="term" value="F:iron ion binding"/>
    <property type="evidence" value="ECO:0007669"/>
    <property type="project" value="InterPro"/>
</dbReference>
<dbReference type="InterPro" id="IPR021764">
    <property type="entry name" value="Enterochelin_esterase_N"/>
</dbReference>
<dbReference type="Gene3D" id="2.60.40.10">
    <property type="entry name" value="Immunoglobulins"/>
    <property type="match status" value="1"/>
</dbReference>
<feature type="region of interest" description="Disordered" evidence="2">
    <location>
        <begin position="120"/>
        <end position="148"/>
    </location>
</feature>